<dbReference type="PANTHER" id="PTHR34598:SF3">
    <property type="entry name" value="OXIDOREDUCTASE AN1597"/>
    <property type="match status" value="1"/>
</dbReference>
<dbReference type="eggNOG" id="ENOG502SRIH">
    <property type="taxonomic scope" value="Eukaryota"/>
</dbReference>
<dbReference type="HOGENOM" id="CLU_042688_2_0_1"/>
<gene>
    <name evidence="2" type="ORF">H072_7421</name>
</gene>
<dbReference type="InterPro" id="IPR044053">
    <property type="entry name" value="AsaB-like"/>
</dbReference>
<dbReference type="OrthoDB" id="412788at2759"/>
<evidence type="ECO:0000256" key="1">
    <source>
        <dbReference type="ARBA" id="ARBA00023604"/>
    </source>
</evidence>
<dbReference type="PANTHER" id="PTHR34598">
    <property type="entry name" value="BLL6449 PROTEIN"/>
    <property type="match status" value="1"/>
</dbReference>
<comment type="caution">
    <text evidence="2">The sequence shown here is derived from an EMBL/GenBank/DDBJ whole genome shotgun (WGS) entry which is preliminary data.</text>
</comment>
<dbReference type="AlphaFoldDB" id="S8A790"/>
<dbReference type="EMBL" id="AQGS01000526">
    <property type="protein sequence ID" value="EPS38830.1"/>
    <property type="molecule type" value="Genomic_DNA"/>
</dbReference>
<dbReference type="NCBIfam" id="NF041278">
    <property type="entry name" value="CmcJ_NvfI_EfuI"/>
    <property type="match status" value="1"/>
</dbReference>
<dbReference type="Proteomes" id="UP000015100">
    <property type="component" value="Unassembled WGS sequence"/>
</dbReference>
<keyword evidence="3" id="KW-1185">Reference proteome</keyword>
<name>S8A790_DACHA</name>
<dbReference type="STRING" id="1284197.S8A790"/>
<dbReference type="GO" id="GO:0016491">
    <property type="term" value="F:oxidoreductase activity"/>
    <property type="evidence" value="ECO:0007669"/>
    <property type="project" value="InterPro"/>
</dbReference>
<sequence>MSNMDQVEFNADSFSNELLLQQIGQSVENCYDTSHFRSVKADLFFLARHKLWEEEKPFYLNIPVPEGRERTNFRGQIHKVQIHDIRGHENTFKLDECSFQVMQESTPVPFHRIQNIESQYIPSIELFLRDVLNASEVYAFDYTRRTSSPEKIMEQEGNLLRSPGYVVHCGKIEKFPRQQLLTDLGFYLKYSDQTPKAALARLKRHLELGAKAQAPKRIMIVNVWRPIFGPLKDSPLAFCDARTVNGVDLVPSDLIFPGYRGEKFDIMYNDTQKWFYLSDMNENEVLLMKQFDSVKEGVARFCPHAAFKDPRITDVPKPTESIEVRVLVVFDEIN</sequence>
<comment type="similarity">
    <text evidence="1">Belongs to the asaB hydroxylase/desaturase family.</text>
</comment>
<protein>
    <recommendedName>
        <fullName evidence="4">Methyltransferase CmcJ</fullName>
    </recommendedName>
</protein>
<evidence type="ECO:0000313" key="3">
    <source>
        <dbReference type="Proteomes" id="UP000015100"/>
    </source>
</evidence>
<reference evidence="3" key="2">
    <citation type="submission" date="2013-04" db="EMBL/GenBank/DDBJ databases">
        <title>Genomic mechanisms accounting for the adaptation to parasitism in nematode-trapping fungi.</title>
        <authorList>
            <person name="Ahren D.G."/>
        </authorList>
    </citation>
    <scope>NUCLEOTIDE SEQUENCE [LARGE SCALE GENOMIC DNA]</scope>
    <source>
        <strain evidence="3">CBS 200.50</strain>
    </source>
</reference>
<organism evidence="2 3">
    <name type="scientific">Dactylellina haptotyla (strain CBS 200.50)</name>
    <name type="common">Nematode-trapping fungus</name>
    <name type="synonym">Monacrosporium haptotylum</name>
    <dbReference type="NCBI Taxonomy" id="1284197"/>
    <lineage>
        <taxon>Eukaryota</taxon>
        <taxon>Fungi</taxon>
        <taxon>Dikarya</taxon>
        <taxon>Ascomycota</taxon>
        <taxon>Pezizomycotina</taxon>
        <taxon>Orbiliomycetes</taxon>
        <taxon>Orbiliales</taxon>
        <taxon>Orbiliaceae</taxon>
        <taxon>Dactylellina</taxon>
    </lineage>
</organism>
<evidence type="ECO:0008006" key="4">
    <source>
        <dbReference type="Google" id="ProtNLM"/>
    </source>
</evidence>
<proteinExistence type="inferred from homology"/>
<evidence type="ECO:0000313" key="2">
    <source>
        <dbReference type="EMBL" id="EPS38830.1"/>
    </source>
</evidence>
<accession>S8A790</accession>
<dbReference type="OMA" id="FNLMEGH"/>
<reference evidence="2 3" key="1">
    <citation type="journal article" date="2013" name="PLoS Genet.">
        <title>Genomic mechanisms accounting for the adaptation to parasitism in nematode-trapping fungi.</title>
        <authorList>
            <person name="Meerupati T."/>
            <person name="Andersson K.M."/>
            <person name="Friman E."/>
            <person name="Kumar D."/>
            <person name="Tunlid A."/>
            <person name="Ahren D."/>
        </authorList>
    </citation>
    <scope>NUCLEOTIDE SEQUENCE [LARGE SCALE GENOMIC DNA]</scope>
    <source>
        <strain evidence="2 3">CBS 200.50</strain>
    </source>
</reference>